<sequence length="5018" mass="586112">MIFTLLTTLVFYALGAEKSEIKLFQIQIEDVSLDWSAKAISLDEKTLIFTKHFRSYESKYQIELSLLDIYKNELIKRVIVGDQNRQNYHPQIIFMNNFIYLVYVKQDLSIVQLGLKKYDSNLIEQQVDYTLGDSLENAKFDKTMKFIELRQLNNTAFSIIWKSRGQSVNQLQWNYIQYDTTSDKTTQILTLQDSNDISIAQNQLGITGIVQLYQQTLSITKIENQKITDVILSSNNNVFDENLNALNMISLPNGQFIIFQNRWEFIVARFDQYLNQIKTNFMRLSGPEFCLEFQQKPTFYQYQYTLFIMYQGNDGVCYSQLDFSNQSQNLIQQRKIQKPIFWAETWYQRVDELGFNRFSLKWLSYNQFQYELYTINLDMNIKLNECRQNCKLCDPQFKCLQCQDGFSFITVKNECVPKCPDNCDYCIDPSFCIKCKQGFQYTSENLCITPQNNFNELKISDEQEQKGLTRVSIKDNEILILYSLDELQKETQLVLNKINSKGVLIKKIVINQQPNKILDFDISSLDGVQQFHIIIKRLTVDSVLQLIDYEYDFETMEILNERILDVQYSMLKGKNQIRIIQLKNQEFCYFYQTFVEQNYWYQYYYVRIDENGNYQNSVFNFNHQQFNQIDISVSQNIIYVNLTNKDYLYQYKIEQYQIFYLNEQYIQIDYKYQKIYGSASIYIDYDEYFNKQIFMNFTSMNPSKILQVTQQTRNIKTFSSSNLGQSHVILTWIGCSNVELENPISQVYIQIVNLQTQELTNLKEQICSSGCNTCTDQGLCLECKNTKYQLQDGKCVLTCESNCELCEVENQCLQCASGFYLNENLLCDQTQQQDIYQQDNLILSYITSYDDSILQVSLKKNNIRNDVIFEEFNRQGQSISGEIKVSQDTEMVLFIRPKVLKVNNQIVIQYIRKNEYLENLGQFVILSDQYILINSFITQGILYGNEDVIDFIASDDLRIHIFFIQYTNYYWEGLNIYLAYEKYYMNKIGNPQRLSQNSRWLAKIDKQQNVKDVQIMKTISLQKLTVTYTFIEDNNESIKVVYLTEQFDFIWMDLQVKFEYYFNNNKLWAVSYEKLNANLIKVKFNNENQEMQQEHTIESSYQLNSFQILLQPKFVYFIYTEQSTTNDNMNIQIIKYSLNGDKLNQRQIYHNELYIQELSSSSSDDMIYLTWSSFKNNRIFKVRLNSELNTIPFVEQICNMNCEICDSNLICKQCQLDYQYNEINNKCEPICAENCQSCKTPYTCDFCNGSSKFIDQKCTDISQLVLETQICQDSCYGLPSIIELSNENPIYSYIKYENQQYKINVNIKQQTQNSIILDQNLIIEDQEIAYHYLYAQEQNFIILVWLSGNCQIQCRLMLQLFQNDLQAISNPYELRIIKVNVNNFNLQIQKFNDNYLFLWTELDQNDKSQTMLGEFNQNNGFSLKFNINQDENDQSSFAKLIIQSGYYQILYVKNNLIINSLTVDGSTNNYREIYTSKRPIESLTVIYSYYYGIAIIWIEQEDIGLYFTYNNLYVQWFDQNLNARTSQQTLLRTIQQITQLNAPINQYSSSDYFFTLAIKELDGQYRIRYKYLSFYDQREFKLEEFKLGNALSQYVYDYGHRILIRTNYFTILFSGFVGSSQQLFYFNAHQFSSPSENCFQRNSKEECIWCRQGYYLFENQCELELPKHCADGDNGICEVCDLGYMLTVDKVCTLEDQRYKEMKINTYILQSKQRITTFKNGDYVTVWYRQYYENQGTGVFMSMFNSHGKKILDEKRISLSSAGIQIYPDVQALENDQFCAVWIEGDLKIQAKIKIQRFTKDFVRIGDEITVKDNVQLKNTKQFDTPVMIQSIVNGYVIVWTQNHLESNKLIEKLHVVFYDLQDVQQGFFILNNQESIRNSEPVVASNDQIIVIVWQSDQGIIASKFSLNYVYISQQILSGEGQAPSISVLSDNKFIIAWRETFLNSNDIMSQNIMYRKYSSDLNTYEFSNQIMIQDHNLNNPDVLSTNNGFSIIFENRHSLMSDLRNLKMQLFNIDGYQMTNIIDVYNEMNLYPHHPQLTQLPQGEFLATWTLSQLQETSFQDDLYMKRYNSNGIQLPMDTVVCPQNCQQCNENDICLVCMNNYVLNNNICVQSIPHCTSYSSNSVELVCETCETEYKLSQNICYKETKTQQLNVEFINEITSKFAMIKYQNSDILFIWKNETFYNFQKFDQYGKQYYAPKQSNIQPTPYYQQINAFDACEIDNNYFVLAYFEHMNVIYVSIYDDKENMLNQQQFVFNYQQQYWDKREYFIITKYLGNNKVAFIYQQFDDSTNQAYLYMEIIKINVQDGGAYILFEQQIVILQTQQQQYQSQSQSINVDIINNQINIWIENVQNSEIRYIYKIYDFFGNLIKTIKKKNDNNQVEYKIMELQDGSFLEVWTEISYSKYEVYYVIKMNDQNKFEPKKLSTSSELYKLDLKIHLLSDSIAVIWREGSFKTDMTANTIYKTVLISKQNYQQVTNPIQLNSDSFVKKGKDNFLKLIELPNQDIVIGWISYNILVNQNAISAVKLNKDGQIIEFTQFRCSQGCQECTNLGKCIRCYNEQKYILNALGNCITKLGDCQNYKPDCKYCLDGYYKNRYLECNEIKQNLEIDIMEQENDYQVATYKNGTFIVAQKYSDKSIGIRVFNQEGTQVKDYYMILEGPIDALYTYDPNIIKFSMIIDDQDVLTFVYIQGFYPSQLYITQQVIEQYDNQLNRIGDIKLIPVNTYSYTYQEKLLLKLLQNNIIGIALFIDQKVIFNLYNSELSQLIGNTVIPTQMQFDFISNGEYILYGYQENQCDLIYEQCTVIKVYDKQLRFIKDLVIKDAQYIKMAINNQKQFIVLTQSQINVIDKTTIIKSSPFNKQQILAISIFVNENNELVLLSLDTKQQTSILLLTYYSLDGQGKADVQVNMKEIEITSFNLFQLQNLDVFILFTGRTFDQNTWMSRQYLRLARFDQYGKSLSTAQIICPQNCEFCFQTTICNICKPGYNRNEQTSLCEKICTIQGCQSCENSNCDVCKDGMFISQDGTCITLTQDPSIDANVKYSINQQFNYELKKKVLKFSNNEFALIYESNGYIKMTRFNAQGQELKFTELNLNNYILSLDAAIVNNQIYLVIVTEMEQFSYQVYSFTETTQQFNLQFRNDIQYQITQVIIKGFTTNYVILVSLSDYQYDNYGYLRCLSQSLYFYNEINQQIDFKLNFNNPSPFTQEYCNVNKINSLYIYQDILYTVVTSQINLKIIAINSQGQFFGESILEIPNIEQIEFTLDFEQIVILFKEIGSQNWNFRIMNTQYQMIFNKDNYIRGDLSVNMVTTQSSIVIAWSQIKLQSTVEYVVLDRLGQKINSGYINGQYSLRPLLTELDNQIVCLVWSVWTNQQQWTLSYSLLDKTGKYIEFTNISCPQNCLQCSDSSSCQQCQPGYDLMTYYMEKDEKYSVCSKKCDPFCDFCDFGECSRCQKNYFVDQEGICKQNEFENKAIQINEFSQFSQITPSAAKFKDGSILMAWSSNNEDEDSWGVFAQLLNNQGQKVGNNFKVSQSVFGTQHSPQVAVLEDDTAIITFIEGNPEKEAIIKGIRFNNQLQTIGNEQLFTTFNVNNFQLNNQLINKIISLRNGGFVILWISINQINLQFYDSASNLIIQTQIVDVNQNYNLEVAVTITDIAILHQKNFDNRYYVSIYTQEGVFLSNQELFGWEMDQIHQLKLISISHYFALASIIQLSNEQQIKLQFYNNQFLPYGNPIIVATNSFSQQSKYKYFQKIEFFSLNDGALLILQESSRLGYYRQFYIDINWQVTELLSFGFNLQHEFYFHHMRIYAITHNNIDQYFLYWNGVSQLSQTSTYYNQENMNIYIQRLSKNSQIVPIDQIVCSNDCKSCDTSNTCSQCINQYLLQNQQCIPQCESNCLICSIPKICEVCYDGYYQKISGKCSPIPVNYQEPQVLMNYPIKTNIIDMELLPNGQSIFYTQQTLYDQQKEIFSLYIYQNNEIIKQIEVQTNTLTTNYYSIYPYYLEDNYYLIFYIKDGIRIIKYNAQQEEVLNHFLQIESIDSAIEIQSLILNPIGNNQYSLLYYKFTSGVFRVLYDEVFNEIQKEQVWQDTQFWYGFQKDRNQLFLQKYDEKQTFTNSQVIQQTTQICLYSQLLQTHSCDIFKLSNGNKIQIIYGTQNLKYYSLSNYETPYQIYYRILDNQNIPLTTEAQVLENTFSNQQFAMLFTFQDSFTIIIDKPYNYLYNGNIEIYSQRFDNAGMRIGEQQFILFNKGWQRKFYKQTSNGYVIYSEERIYSELPHAIIYFKQYDEFGNIQAWTTNNNCIANCDKCINSYYCEQCSQNYQLDSINKCKLTCQSNCNQCSSFTNCESCNVGYKLENGQCVKIDCVTNCAQCLEDTTSTTATICQLCNDNYYLSSDSQQCIPKCPSNCSQCTVPLECETCAFGYVVTSDKKCQQENSSILDQIKNTTVGTPLMATFPDGSYILMWYQNGDNAGVYFQLYSADNIKVGDPMKVTGNTRRLLSQQSIIQNYYADIIAIDYEFFVTWMDASAESTDVKLKKFSSDGTAQSQDLLIGSHQKTDLQDIKIPCQIKKTPNNSLLIAYMAKSENQSDDFSMFISSYDAFMTSKTQVQEIKKVNQLAAPSIVSDENGIISLTYQSDGYVFVQQITEDGNLIDTPKAIADSNSINLKVTNLANGIMVFLWENKNLQLSQPQFILNYQLISKDLKTRSEVKSVGDIQIASLTPDIQSFNDGFIIAWKITDSNYKSIGLEFQIFDSMGMSNTQIIEVQIEGIYPQTPRIQIINENQFAVTWTAKNIDSDGTILGDGIFMQKYNKYGTLITDSSSSTDLCSYQCQSCQSPLVCLKCQYGFYLNKSNQCIMDCGAFCDTCEIPWTCQNCKNGYKLNNNEACIETECPEGYFRNTNTKLCEPKCPDGCNDCQVPNICVTCKSGYQLSDSSCITNPGGTEPDNQSTVMAIVIIILAAAFISVSACSITLYCKYKKLIKEPSFSRVHPVQDVNKSISNVSCNASVIRLRQNE</sequence>
<feature type="domain" description="EGF-like" evidence="3">
    <location>
        <begin position="4405"/>
        <end position="4435"/>
    </location>
</feature>
<accession>A0A8S1PCH0</accession>
<keyword evidence="5" id="KW-1185">Reference proteome</keyword>
<gene>
    <name evidence="4" type="ORF">PPRIM_AZ9-3.1.T1140011</name>
</gene>
<feature type="chain" id="PRO_5035824778" description="EGF-like domain-containing protein" evidence="2">
    <location>
        <begin position="16"/>
        <end position="5018"/>
    </location>
</feature>
<dbReference type="SMART" id="SM00181">
    <property type="entry name" value="EGF"/>
    <property type="match status" value="16"/>
</dbReference>
<keyword evidence="1" id="KW-0472">Membrane</keyword>
<feature type="domain" description="EGF-like" evidence="3">
    <location>
        <begin position="4861"/>
        <end position="4891"/>
    </location>
</feature>
<evidence type="ECO:0000313" key="5">
    <source>
        <dbReference type="Proteomes" id="UP000688137"/>
    </source>
</evidence>
<dbReference type="OMA" id="VVCPQNC"/>
<evidence type="ECO:0000256" key="2">
    <source>
        <dbReference type="SAM" id="SignalP"/>
    </source>
</evidence>
<dbReference type="InterPro" id="IPR006212">
    <property type="entry name" value="Furin_repeat"/>
</dbReference>
<feature type="domain" description="EGF-like" evidence="3">
    <location>
        <begin position="4334"/>
        <end position="4363"/>
    </location>
</feature>
<feature type="domain" description="EGF-like" evidence="3">
    <location>
        <begin position="4829"/>
        <end position="4859"/>
    </location>
</feature>
<feature type="domain" description="EGF-like" evidence="3">
    <location>
        <begin position="2083"/>
        <end position="2112"/>
    </location>
</feature>
<feature type="domain" description="EGF-like" evidence="3">
    <location>
        <begin position="1230"/>
        <end position="1259"/>
    </location>
</feature>
<dbReference type="EMBL" id="CAJJDM010000117">
    <property type="protein sequence ID" value="CAD8100910.1"/>
    <property type="molecule type" value="Genomic_DNA"/>
</dbReference>
<feature type="domain" description="EGF-like" evidence="3">
    <location>
        <begin position="4907"/>
        <end position="4940"/>
    </location>
</feature>
<proteinExistence type="predicted"/>
<protein>
    <recommendedName>
        <fullName evidence="3">EGF-like domain-containing protein</fullName>
    </recommendedName>
</protein>
<dbReference type="InterPro" id="IPR052798">
    <property type="entry name" value="Giardia_VSA"/>
</dbReference>
<feature type="domain" description="EGF-like" evidence="3">
    <location>
        <begin position="798"/>
        <end position="828"/>
    </location>
</feature>
<feature type="domain" description="EGF-like" evidence="3">
    <location>
        <begin position="385"/>
        <end position="416"/>
    </location>
</feature>
<evidence type="ECO:0000259" key="3">
    <source>
        <dbReference type="SMART" id="SM00181"/>
    </source>
</evidence>
<feature type="domain" description="EGF-like" evidence="3">
    <location>
        <begin position="4302"/>
        <end position="4332"/>
    </location>
</feature>
<evidence type="ECO:0000256" key="1">
    <source>
        <dbReference type="SAM" id="Phobius"/>
    </source>
</evidence>
<feature type="transmembrane region" description="Helical" evidence="1">
    <location>
        <begin position="4954"/>
        <end position="4978"/>
    </location>
</feature>
<dbReference type="Proteomes" id="UP000688137">
    <property type="component" value="Unassembled WGS sequence"/>
</dbReference>
<feature type="domain" description="EGF-like" evidence="3">
    <location>
        <begin position="3398"/>
        <end position="3436"/>
    </location>
</feature>
<keyword evidence="2" id="KW-0732">Signal</keyword>
<feature type="domain" description="EGF-like" evidence="3">
    <location>
        <begin position="2968"/>
        <end position="2999"/>
    </location>
</feature>
<feature type="domain" description="EGF-like" evidence="3">
    <location>
        <begin position="4366"/>
        <end position="4403"/>
    </location>
</feature>
<comment type="caution">
    <text evidence="4">The sequence shown here is derived from an EMBL/GenBank/DDBJ whole genome shotgun (WGS) entry which is preliminary data.</text>
</comment>
<feature type="signal peptide" evidence="2">
    <location>
        <begin position="1"/>
        <end position="15"/>
    </location>
</feature>
<reference evidence="4" key="1">
    <citation type="submission" date="2021-01" db="EMBL/GenBank/DDBJ databases">
        <authorList>
            <consortium name="Genoscope - CEA"/>
            <person name="William W."/>
        </authorList>
    </citation>
    <scope>NUCLEOTIDE SEQUENCE</scope>
</reference>
<feature type="domain" description="EGF-like" evidence="3">
    <location>
        <begin position="1197"/>
        <end position="1228"/>
    </location>
</feature>
<evidence type="ECO:0000313" key="4">
    <source>
        <dbReference type="EMBL" id="CAD8100910.1"/>
    </source>
</evidence>
<feature type="domain" description="EGF-like" evidence="3">
    <location>
        <begin position="3863"/>
        <end position="3892"/>
    </location>
</feature>
<keyword evidence="1" id="KW-1133">Transmembrane helix</keyword>
<name>A0A8S1PCH0_PARPR</name>
<organism evidence="4 5">
    <name type="scientific">Paramecium primaurelia</name>
    <dbReference type="NCBI Taxonomy" id="5886"/>
    <lineage>
        <taxon>Eukaryota</taxon>
        <taxon>Sar</taxon>
        <taxon>Alveolata</taxon>
        <taxon>Ciliophora</taxon>
        <taxon>Intramacronucleata</taxon>
        <taxon>Oligohymenophorea</taxon>
        <taxon>Peniculida</taxon>
        <taxon>Parameciidae</taxon>
        <taxon>Paramecium</taxon>
    </lineage>
</organism>
<dbReference type="PANTHER" id="PTHR23275">
    <property type="entry name" value="CABRIOLET.-RELATED"/>
    <property type="match status" value="1"/>
</dbReference>
<feature type="domain" description="EGF-like" evidence="3">
    <location>
        <begin position="418"/>
        <end position="448"/>
    </location>
</feature>
<keyword evidence="1" id="KW-0812">Transmembrane</keyword>
<dbReference type="PANTHER" id="PTHR23275:SF100">
    <property type="entry name" value="EGF-LIKE DOMAIN-CONTAINING PROTEIN"/>
    <property type="match status" value="1"/>
</dbReference>
<dbReference type="SMART" id="SM00261">
    <property type="entry name" value="FU"/>
    <property type="match status" value="11"/>
</dbReference>
<dbReference type="InterPro" id="IPR000742">
    <property type="entry name" value="EGF"/>
</dbReference>
<dbReference type="CDD" id="cd00064">
    <property type="entry name" value="FU"/>
    <property type="match status" value="3"/>
</dbReference>